<organism evidence="5">
    <name type="scientific">hydrothermal vent metagenome</name>
    <dbReference type="NCBI Taxonomy" id="652676"/>
    <lineage>
        <taxon>unclassified sequences</taxon>
        <taxon>metagenomes</taxon>
        <taxon>ecological metagenomes</taxon>
    </lineage>
</organism>
<comment type="similarity">
    <text evidence="1">Belongs to the aldehyde dehydrogenase family.</text>
</comment>
<dbReference type="GO" id="GO:0036243">
    <property type="term" value="F:succinate-semialdehyde dehydrogenase (NADP+) activity"/>
    <property type="evidence" value="ECO:0007669"/>
    <property type="project" value="UniProtKB-EC"/>
</dbReference>
<dbReference type="InterPro" id="IPR015590">
    <property type="entry name" value="Aldehyde_DH_dom"/>
</dbReference>
<dbReference type="EC" id="1.2.1.79" evidence="5"/>
<dbReference type="GO" id="GO:0004030">
    <property type="term" value="F:aldehyde dehydrogenase [NAD(P)+] activity"/>
    <property type="evidence" value="ECO:0007669"/>
    <property type="project" value="InterPro"/>
</dbReference>
<dbReference type="InterPro" id="IPR016160">
    <property type="entry name" value="Ald_DH_CS_CYS"/>
</dbReference>
<keyword evidence="2" id="KW-0521">NADP</keyword>
<proteinExistence type="inferred from homology"/>
<reference evidence="5" key="1">
    <citation type="submission" date="2018-06" db="EMBL/GenBank/DDBJ databases">
        <authorList>
            <person name="Zhirakovskaya E."/>
        </authorList>
    </citation>
    <scope>NUCLEOTIDE SEQUENCE</scope>
</reference>
<dbReference type="InterPro" id="IPR047110">
    <property type="entry name" value="GABD/Sad-like"/>
</dbReference>
<dbReference type="GO" id="GO:0004777">
    <property type="term" value="F:succinate-semialdehyde dehydrogenase (NAD+) activity"/>
    <property type="evidence" value="ECO:0007669"/>
    <property type="project" value="UniProtKB-EC"/>
</dbReference>
<keyword evidence="3 5" id="KW-0560">Oxidoreductase</keyword>
<dbReference type="EC" id="1.2.1.24" evidence="5"/>
<evidence type="ECO:0000313" key="5">
    <source>
        <dbReference type="EMBL" id="VAX13273.1"/>
    </source>
</evidence>
<sequence length="454" mass="49065">MSFKVINPATGEQIREIPGWNESEVELALAQAADVTPAWAAMPMSERCALMREAGVVLRRNKDRYAAIITEEMGKLIKDARGEVEKCAVVCDFYAEKGPDFLADEKLPSDASESYVAYLPLGTVLAVMPWNYPFWQVMRFAAPALVAGNTGLLKHASNVPQCALALEEVFREAGFPAGVFRSLMIRASQVKKVIEDPRVQAVTLTGSEPAGRQVAATAGSVLKKCVMELGGSDAFIVLEDADLDEAAKWAVASRFLNSGQSCIAAKRFILVDAIAEDFLTRFKAGVEALQAGDPVDESTSLAPMARTDLRDELHAQVSKSISAGAVALTGCQPLDRPGAYYAASILDRVESGMLAYDHELFGPVAIVIRARDEEDALRIANDTPYGLGGSVWTRDSQRGAALARRVESGCTYVNGMVKSDPRLPFGGIKNSGFGRELSQHGIREFVNAKTIWVK</sequence>
<dbReference type="Gene3D" id="3.40.309.10">
    <property type="entry name" value="Aldehyde Dehydrogenase, Chain A, domain 2"/>
    <property type="match status" value="1"/>
</dbReference>
<dbReference type="PANTHER" id="PTHR43217">
    <property type="entry name" value="SUCCINATE SEMIALDEHYDE DEHYDROGENASE [NAD(P)+] SAD"/>
    <property type="match status" value="1"/>
</dbReference>
<dbReference type="InterPro" id="IPR044148">
    <property type="entry name" value="ALDH_GabD1-like"/>
</dbReference>
<dbReference type="PANTHER" id="PTHR43217:SF1">
    <property type="entry name" value="SUCCINATE SEMIALDEHYDE DEHYDROGENASE [NAD(P)+] SAD"/>
    <property type="match status" value="1"/>
</dbReference>
<evidence type="ECO:0000256" key="2">
    <source>
        <dbReference type="ARBA" id="ARBA00022857"/>
    </source>
</evidence>
<dbReference type="EMBL" id="UOFZ01000107">
    <property type="protein sequence ID" value="VAX13273.1"/>
    <property type="molecule type" value="Genomic_DNA"/>
</dbReference>
<dbReference type="InterPro" id="IPR016161">
    <property type="entry name" value="Ald_DH/histidinol_DH"/>
</dbReference>
<feature type="domain" description="Aldehyde dehydrogenase" evidence="4">
    <location>
        <begin position="3"/>
        <end position="451"/>
    </location>
</feature>
<dbReference type="PROSITE" id="PS00070">
    <property type="entry name" value="ALDEHYDE_DEHYDR_CYS"/>
    <property type="match status" value="1"/>
</dbReference>
<evidence type="ECO:0000256" key="3">
    <source>
        <dbReference type="ARBA" id="ARBA00023002"/>
    </source>
</evidence>
<name>A0A3B1BM54_9ZZZZ</name>
<dbReference type="FunFam" id="3.40.605.10:FF:000012">
    <property type="entry name" value="NAD-dependent succinate-semialdehyde dehydrogenase"/>
    <property type="match status" value="1"/>
</dbReference>
<evidence type="ECO:0000256" key="1">
    <source>
        <dbReference type="ARBA" id="ARBA00009986"/>
    </source>
</evidence>
<accession>A0A3B1BM54</accession>
<dbReference type="InterPro" id="IPR016163">
    <property type="entry name" value="Ald_DH_C"/>
</dbReference>
<gene>
    <name evidence="5" type="ORF">MNBD_GAMMA24-1124</name>
</gene>
<evidence type="ECO:0000259" key="4">
    <source>
        <dbReference type="Pfam" id="PF00171"/>
    </source>
</evidence>
<dbReference type="AlphaFoldDB" id="A0A3B1BM54"/>
<dbReference type="Pfam" id="PF00171">
    <property type="entry name" value="Aldedh"/>
    <property type="match status" value="1"/>
</dbReference>
<dbReference type="Gene3D" id="3.40.605.10">
    <property type="entry name" value="Aldehyde Dehydrogenase, Chain A, domain 1"/>
    <property type="match status" value="1"/>
</dbReference>
<dbReference type="FunFam" id="3.40.309.10:FF:000010">
    <property type="entry name" value="Gamma-aminobutyraldehyde dehydrogenase"/>
    <property type="match status" value="1"/>
</dbReference>
<dbReference type="SUPFAM" id="SSF53720">
    <property type="entry name" value="ALDH-like"/>
    <property type="match status" value="1"/>
</dbReference>
<protein>
    <submittedName>
        <fullName evidence="5">Succinate-semialdehyde dehydrogenase [NAD] Succinate-semialdehyde dehydrogenase [NADP+]</fullName>
        <ecNumber evidence="5">1.2.1.24</ecNumber>
        <ecNumber evidence="5">1.2.1.79</ecNumber>
    </submittedName>
</protein>
<dbReference type="CDD" id="cd07100">
    <property type="entry name" value="ALDH_SSADH1_GabD1"/>
    <property type="match status" value="1"/>
</dbReference>
<dbReference type="InterPro" id="IPR016162">
    <property type="entry name" value="Ald_DH_N"/>
</dbReference>